<dbReference type="PANTHER" id="PTHR18939:SF4">
    <property type="entry name" value="RIBOSOME-BINDING PROTEIN 1"/>
    <property type="match status" value="1"/>
</dbReference>
<comment type="caution">
    <text evidence="10">The sequence shown here is derived from an EMBL/GenBank/DDBJ whole genome shotgun (WGS) entry which is preliminary data.</text>
</comment>
<dbReference type="EMBL" id="JAERUA010000020">
    <property type="protein sequence ID" value="KAI1886367.1"/>
    <property type="molecule type" value="Genomic_DNA"/>
</dbReference>
<evidence type="ECO:0000313" key="11">
    <source>
        <dbReference type="Proteomes" id="UP000829720"/>
    </source>
</evidence>
<feature type="region of interest" description="Disordered" evidence="7">
    <location>
        <begin position="60"/>
        <end position="230"/>
    </location>
</feature>
<dbReference type="OrthoDB" id="6410656at2759"/>
<reference evidence="10" key="1">
    <citation type="submission" date="2021-01" db="EMBL/GenBank/DDBJ databases">
        <authorList>
            <person name="Zahm M."/>
            <person name="Roques C."/>
            <person name="Cabau C."/>
            <person name="Klopp C."/>
            <person name="Donnadieu C."/>
            <person name="Jouanno E."/>
            <person name="Lampietro C."/>
            <person name="Louis A."/>
            <person name="Herpin A."/>
            <person name="Echchiki A."/>
            <person name="Berthelot C."/>
            <person name="Parey E."/>
            <person name="Roest-Crollius H."/>
            <person name="Braasch I."/>
            <person name="Postlethwait J."/>
            <person name="Bobe J."/>
            <person name="Montfort J."/>
            <person name="Bouchez O."/>
            <person name="Begum T."/>
            <person name="Mejri S."/>
            <person name="Adams A."/>
            <person name="Chen W.-J."/>
            <person name="Guiguen Y."/>
        </authorList>
    </citation>
    <scope>NUCLEOTIDE SEQUENCE</scope>
    <source>
        <tissue evidence="10">Blood</tissue>
    </source>
</reference>
<evidence type="ECO:0000256" key="3">
    <source>
        <dbReference type="ARBA" id="ARBA00022824"/>
    </source>
</evidence>
<dbReference type="InterPro" id="IPR040248">
    <property type="entry name" value="RRBP1"/>
</dbReference>
<dbReference type="Gene3D" id="1.10.287.1490">
    <property type="match status" value="1"/>
</dbReference>
<keyword evidence="2 8" id="KW-0812">Transmembrane</keyword>
<dbReference type="AlphaFoldDB" id="A0A8T3CRL5"/>
<evidence type="ECO:0000256" key="6">
    <source>
        <dbReference type="SAM" id="Coils"/>
    </source>
</evidence>
<feature type="region of interest" description="Disordered" evidence="7">
    <location>
        <begin position="901"/>
        <end position="996"/>
    </location>
</feature>
<dbReference type="Proteomes" id="UP000829720">
    <property type="component" value="Unassembled WGS sequence"/>
</dbReference>
<accession>A0A8T3CRL5</accession>
<feature type="compositionally biased region" description="Basic and acidic residues" evidence="7">
    <location>
        <begin position="203"/>
        <end position="213"/>
    </location>
</feature>
<proteinExistence type="predicted"/>
<feature type="region of interest" description="Disordered" evidence="7">
    <location>
        <begin position="603"/>
        <end position="628"/>
    </location>
</feature>
<evidence type="ECO:0000256" key="2">
    <source>
        <dbReference type="ARBA" id="ARBA00022692"/>
    </source>
</evidence>
<evidence type="ECO:0000313" key="10">
    <source>
        <dbReference type="EMBL" id="KAI1886367.1"/>
    </source>
</evidence>
<keyword evidence="4 8" id="KW-1133">Transmembrane helix</keyword>
<evidence type="ECO:0000256" key="1">
    <source>
        <dbReference type="ARBA" id="ARBA00004389"/>
    </source>
</evidence>
<keyword evidence="6" id="KW-0175">Coiled coil</keyword>
<evidence type="ECO:0000256" key="5">
    <source>
        <dbReference type="ARBA" id="ARBA00023136"/>
    </source>
</evidence>
<keyword evidence="11" id="KW-1185">Reference proteome</keyword>
<feature type="compositionally biased region" description="Low complexity" evidence="7">
    <location>
        <begin position="958"/>
        <end position="967"/>
    </location>
</feature>
<feature type="compositionally biased region" description="Polar residues" evidence="7">
    <location>
        <begin position="607"/>
        <end position="619"/>
    </location>
</feature>
<feature type="transmembrane region" description="Helical" evidence="8">
    <location>
        <begin position="25"/>
        <end position="44"/>
    </location>
</feature>
<feature type="compositionally biased region" description="Polar residues" evidence="7">
    <location>
        <begin position="905"/>
        <end position="915"/>
    </location>
</feature>
<evidence type="ECO:0000259" key="9">
    <source>
        <dbReference type="Pfam" id="PF05104"/>
    </source>
</evidence>
<keyword evidence="3" id="KW-0256">Endoplasmic reticulum</keyword>
<protein>
    <recommendedName>
        <fullName evidence="9">Ribosome receptor lysine/proline rich domain-containing protein</fullName>
    </recommendedName>
</protein>
<feature type="compositionally biased region" description="Basic and acidic residues" evidence="7">
    <location>
        <begin position="985"/>
        <end position="996"/>
    </location>
</feature>
<feature type="compositionally biased region" description="Basic and acidic residues" evidence="7">
    <location>
        <begin position="923"/>
        <end position="939"/>
    </location>
</feature>
<dbReference type="InterPro" id="IPR007794">
    <property type="entry name" value="Rib_rcpt_KP"/>
</dbReference>
<gene>
    <name evidence="10" type="ORF">AGOR_G00213290</name>
</gene>
<organism evidence="10 11">
    <name type="scientific">Albula goreensis</name>
    <dbReference type="NCBI Taxonomy" id="1534307"/>
    <lineage>
        <taxon>Eukaryota</taxon>
        <taxon>Metazoa</taxon>
        <taxon>Chordata</taxon>
        <taxon>Craniata</taxon>
        <taxon>Vertebrata</taxon>
        <taxon>Euteleostomi</taxon>
        <taxon>Actinopterygii</taxon>
        <taxon>Neopterygii</taxon>
        <taxon>Teleostei</taxon>
        <taxon>Albuliformes</taxon>
        <taxon>Albulidae</taxon>
        <taxon>Albula</taxon>
    </lineage>
</organism>
<dbReference type="Pfam" id="PF05104">
    <property type="entry name" value="Rib_recp_KP_reg"/>
    <property type="match status" value="1"/>
</dbReference>
<comment type="subcellular location">
    <subcellularLocation>
        <location evidence="1">Endoplasmic reticulum membrane</location>
        <topology evidence="1">Single-pass membrane protein</topology>
    </subcellularLocation>
</comment>
<evidence type="ECO:0000256" key="7">
    <source>
        <dbReference type="SAM" id="MobiDB-lite"/>
    </source>
</evidence>
<name>A0A8T3CRL5_9TELE</name>
<dbReference type="PANTHER" id="PTHR18939">
    <property type="entry name" value="RIBOSOME BINDING PROTEIN-1"/>
    <property type="match status" value="1"/>
</dbReference>
<evidence type="ECO:0000256" key="8">
    <source>
        <dbReference type="SAM" id="Phobius"/>
    </source>
</evidence>
<feature type="coiled-coil region" evidence="6">
    <location>
        <begin position="285"/>
        <end position="501"/>
    </location>
</feature>
<dbReference type="GO" id="GO:0005789">
    <property type="term" value="C:endoplasmic reticulum membrane"/>
    <property type="evidence" value="ECO:0007669"/>
    <property type="project" value="UniProtKB-SubCell"/>
</dbReference>
<sequence>MSFYNHCREFIRPCTDMDIYDPQTLGIVVFGGFMVISAIGIALVSTFSMKETSYEEALAKQRKELGKMQAPQPARSEKKKKEKASEKKSRSKKKEDKPNGKLPEPEKVPEAVETVSDSDPEPVPEPVAVVAAAVARPLAAEAPPAPSPKDKKKKKVAKVEPAPTQSAAPPPKPAPVLEAVTKEVPVMAVPPVGAPAPTPAPAKAEEPKAEPPSKKKVASKKKAEPAVAADSADAPLYLPYKTLVSTVSSMMFSEGEAQRLIEILTDKAGIVQDTWHTATQKGDPVTALRKQLEEKEKQLSAEQEDAAAAKNRLRELSKELNAEKAKVSQVEARLGSQLSARDQELTALQARMQASYQEHVSETQQLNAKIQSLQEQLEKGPNAQLARLQQENSILRDALNQATSQTESKQNAELAKLRQDCAKLSLELGEKNEALQAEEQLKAALEAKMAAATAQLAQVQAERADSEKALQGRLDEVSEELRTTQASASSLQAELDSVRQQPPARMSCRRDWLAEKAQLQDQITTIEALLEAGQGKDPVTDAEIIASTETVALQQSLEEGSQVREAKMEDMVDSSAEFEQLKISLKERESQVASLEEELKQLKESGASESTGDMEQLHNSLKEKETQVTSLGEELMLVKEELEKVKSAATPSVITTEIEELQKSLKEKEDQVTSLEEELQQLKETEIISSTETAPVHTAEVEELQKSLEEKENQVSSMQVELEQLKEEMEHIKSESNETVAQQAAVVQPEVREALQSLFPHVTVETEQVNWLQEFTQKAHECLSQQSQSQDTQQVAGATTDSSELLVKLKEAEESQSTLQAECDQYRTVLAETEGMLKDLQKSVEDEELVWRAKIAQSEEQLRKALEQVQALEMSTEKMKLENQNTEQLKEQVMLLEAQLEKQLESASSESQNCSEETVQEQTTEKEVEQELEQARRSVTDLQEQLDLLKVTGEASAPETESTPQQEEPTKEEGASVQDQNQGQDETKELTEGTSV</sequence>
<keyword evidence="5 8" id="KW-0472">Membrane</keyword>
<feature type="compositionally biased region" description="Basic and acidic residues" evidence="7">
    <location>
        <begin position="83"/>
        <end position="110"/>
    </location>
</feature>
<feature type="compositionally biased region" description="Low complexity" evidence="7">
    <location>
        <begin position="126"/>
        <end position="142"/>
    </location>
</feature>
<feature type="domain" description="Ribosome receptor lysine/proline rich" evidence="9">
    <location>
        <begin position="49"/>
        <end position="173"/>
    </location>
</feature>
<evidence type="ECO:0000256" key="4">
    <source>
        <dbReference type="ARBA" id="ARBA00022989"/>
    </source>
</evidence>
<dbReference type="GO" id="GO:0015031">
    <property type="term" value="P:protein transport"/>
    <property type="evidence" value="ECO:0007669"/>
    <property type="project" value="InterPro"/>
</dbReference>